<protein>
    <submittedName>
        <fullName evidence="1">Prophage pi2 protein 38</fullName>
    </submittedName>
</protein>
<dbReference type="AlphaFoldDB" id="A0A0Z8KW16"/>
<dbReference type="Proteomes" id="UP000069831">
    <property type="component" value="Unassembled WGS sequence"/>
</dbReference>
<evidence type="ECO:0000313" key="1">
    <source>
        <dbReference type="EMBL" id="CYV74932.1"/>
    </source>
</evidence>
<evidence type="ECO:0000313" key="4">
    <source>
        <dbReference type="Proteomes" id="UP000315224"/>
    </source>
</evidence>
<proteinExistence type="predicted"/>
<dbReference type="EMBL" id="FIIR01000006">
    <property type="protein sequence ID" value="CYV74932.1"/>
    <property type="molecule type" value="Genomic_DNA"/>
</dbReference>
<reference evidence="2 4" key="2">
    <citation type="submission" date="2019-06" db="EMBL/GenBank/DDBJ databases">
        <title>Comprehensive assessment of Oxford Nanopore MinION sequencing for bacterial characterization and routine diagnosis.</title>
        <authorList>
            <person name="Tan S."/>
            <person name="Dvorak C.M.T."/>
            <person name="Gebhart C."/>
            <person name="Estrada A."/>
            <person name="Marthaler D.G."/>
            <person name="Murtaugh M.P."/>
        </authorList>
    </citation>
    <scope>NUCLEOTIDE SEQUENCE [LARGE SCALE GENOMIC DNA]</scope>
    <source>
        <strain evidence="2 4">2017UMN1435.21</strain>
    </source>
</reference>
<gene>
    <name evidence="1" type="ORF">ERS132457_00792</name>
    <name evidence="2" type="ORF">FH692_06170</name>
</gene>
<dbReference type="Proteomes" id="UP000315224">
    <property type="component" value="Unassembled WGS sequence"/>
</dbReference>
<dbReference type="RefSeq" id="WP_017770802.1">
    <property type="nucleotide sequence ID" value="NZ_CEEK01000003.1"/>
</dbReference>
<evidence type="ECO:0000313" key="2">
    <source>
        <dbReference type="EMBL" id="TQE88461.1"/>
    </source>
</evidence>
<sequence length="105" mass="12530">MKSNELYKHLQTLDLPLAYHHFEEGHSPKPPFMVYYYPDSSNFGADNIAYHKGLSVVLEVYTDKKDLDLEARVEDFLDRHSFYFDKVETYIASEKLYQEAYYFEL</sequence>
<name>A0A0Z8KW16_STRSU</name>
<organism evidence="2 4">
    <name type="scientific">Streptococcus suis</name>
    <dbReference type="NCBI Taxonomy" id="1307"/>
    <lineage>
        <taxon>Bacteria</taxon>
        <taxon>Bacillati</taxon>
        <taxon>Bacillota</taxon>
        <taxon>Bacilli</taxon>
        <taxon>Lactobacillales</taxon>
        <taxon>Streptococcaceae</taxon>
        <taxon>Streptococcus</taxon>
    </lineage>
</organism>
<dbReference type="EMBL" id="VIEK01000008">
    <property type="protein sequence ID" value="TQE88461.1"/>
    <property type="molecule type" value="Genomic_DNA"/>
</dbReference>
<reference evidence="1 3" key="1">
    <citation type="submission" date="2016-02" db="EMBL/GenBank/DDBJ databases">
        <authorList>
            <consortium name="Pathogen Informatics"/>
        </authorList>
    </citation>
    <scope>NUCLEOTIDE SEQUENCE [LARGE SCALE GENOMIC DNA]</scope>
    <source>
        <strain evidence="1 3">LSS95</strain>
    </source>
</reference>
<evidence type="ECO:0000313" key="3">
    <source>
        <dbReference type="Proteomes" id="UP000069831"/>
    </source>
</evidence>
<accession>A0A0Z8KW16</accession>